<dbReference type="Gene3D" id="3.30.70.1290">
    <property type="entry name" value="Transposase IS200-like"/>
    <property type="match status" value="1"/>
</dbReference>
<gene>
    <name evidence="2" type="ORF">MNBD_GAMMA24-1269</name>
</gene>
<proteinExistence type="predicted"/>
<evidence type="ECO:0000259" key="1">
    <source>
        <dbReference type="SMART" id="SM01321"/>
    </source>
</evidence>
<dbReference type="InterPro" id="IPR002686">
    <property type="entry name" value="Transposase_17"/>
</dbReference>
<sequence>MPRRKRMYLPYQPYHIVQRGNNREACFIEPENYLLYLELWKECTRRYGVSVHAYCLMTNHIHFLVTPDDKESISRTMQVVGSRYGYYFNKQYGRSGTVWEGRHKSSLVQTDRYLLTCYRYIELNPVTAGMVMKPEQYRWSSYRVNAWGNDSVIVPHSEYNKLGSNVEARCQAYRQLFSDHILEHDIHLIEKASEYCHPVGDDRFRQEIEKKYSVCLGQAARGRPRKDSGSG</sequence>
<dbReference type="AlphaFoldDB" id="A0A3B1BCP4"/>
<dbReference type="GO" id="GO:0004803">
    <property type="term" value="F:transposase activity"/>
    <property type="evidence" value="ECO:0007669"/>
    <property type="project" value="InterPro"/>
</dbReference>
<accession>A0A3B1BCP4</accession>
<name>A0A3B1BCP4_9ZZZZ</name>
<feature type="domain" description="Transposase IS200-like" evidence="1">
    <location>
        <begin position="9"/>
        <end position="124"/>
    </location>
</feature>
<evidence type="ECO:0000313" key="2">
    <source>
        <dbReference type="EMBL" id="VAX13852.1"/>
    </source>
</evidence>
<dbReference type="InterPro" id="IPR036515">
    <property type="entry name" value="Transposase_17_sf"/>
</dbReference>
<organism evidence="2">
    <name type="scientific">hydrothermal vent metagenome</name>
    <dbReference type="NCBI Taxonomy" id="652676"/>
    <lineage>
        <taxon>unclassified sequences</taxon>
        <taxon>metagenomes</taxon>
        <taxon>ecological metagenomes</taxon>
    </lineage>
</organism>
<dbReference type="Pfam" id="PF01797">
    <property type="entry name" value="Y1_Tnp"/>
    <property type="match status" value="1"/>
</dbReference>
<dbReference type="GO" id="GO:0003677">
    <property type="term" value="F:DNA binding"/>
    <property type="evidence" value="ECO:0007669"/>
    <property type="project" value="InterPro"/>
</dbReference>
<protein>
    <submittedName>
        <fullName evidence="2">Transposase and inactivated derivatives</fullName>
    </submittedName>
</protein>
<dbReference type="GO" id="GO:0006313">
    <property type="term" value="P:DNA transposition"/>
    <property type="evidence" value="ECO:0007669"/>
    <property type="project" value="InterPro"/>
</dbReference>
<reference evidence="2" key="1">
    <citation type="submission" date="2018-06" db="EMBL/GenBank/DDBJ databases">
        <authorList>
            <person name="Zhirakovskaya E."/>
        </authorList>
    </citation>
    <scope>NUCLEOTIDE SEQUENCE</scope>
</reference>
<dbReference type="PANTHER" id="PTHR34322:SF2">
    <property type="entry name" value="TRANSPOSASE IS200-LIKE DOMAIN-CONTAINING PROTEIN"/>
    <property type="match status" value="1"/>
</dbReference>
<dbReference type="SUPFAM" id="SSF143422">
    <property type="entry name" value="Transposase IS200-like"/>
    <property type="match status" value="1"/>
</dbReference>
<dbReference type="SMART" id="SM01321">
    <property type="entry name" value="Y1_Tnp"/>
    <property type="match status" value="1"/>
</dbReference>
<dbReference type="EMBL" id="UOFZ01000142">
    <property type="protein sequence ID" value="VAX13852.1"/>
    <property type="molecule type" value="Genomic_DNA"/>
</dbReference>
<dbReference type="PANTHER" id="PTHR34322">
    <property type="entry name" value="TRANSPOSASE, Y1_TNP DOMAIN-CONTAINING"/>
    <property type="match status" value="1"/>
</dbReference>